<sequence length="87" mass="9245">MDVADKAAVLARANAAEINLRSDIHNAVGITLDESTTRDDILNLFSVLLGDAHGLDVDALDKEVALDSRSIQESMLRNDANPDASGL</sequence>
<name>A0A376FF04_ENTAS</name>
<gene>
    <name evidence="1" type="primary">gcvP_2</name>
    <name evidence="1" type="ORF">NCTC12123_03350</name>
</gene>
<dbReference type="GO" id="GO:0004375">
    <property type="term" value="F:glycine dehydrogenase (decarboxylating) activity"/>
    <property type="evidence" value="ECO:0007669"/>
    <property type="project" value="UniProtKB-EC"/>
</dbReference>
<accession>A0A376FF04</accession>
<evidence type="ECO:0000313" key="2">
    <source>
        <dbReference type="Proteomes" id="UP000255163"/>
    </source>
</evidence>
<dbReference type="Proteomes" id="UP000255163">
    <property type="component" value="Unassembled WGS sequence"/>
</dbReference>
<dbReference type="AlphaFoldDB" id="A0A376FF04"/>
<keyword evidence="1" id="KW-0560">Oxidoreductase</keyword>
<evidence type="ECO:0000313" key="1">
    <source>
        <dbReference type="EMBL" id="STD22564.1"/>
    </source>
</evidence>
<dbReference type="EC" id="1.4.4.2" evidence="1"/>
<dbReference type="EMBL" id="UFYI01000007">
    <property type="protein sequence ID" value="STD22564.1"/>
    <property type="molecule type" value="Genomic_DNA"/>
</dbReference>
<organism evidence="1 2">
    <name type="scientific">Enterobacter asburiae</name>
    <dbReference type="NCBI Taxonomy" id="61645"/>
    <lineage>
        <taxon>Bacteria</taxon>
        <taxon>Pseudomonadati</taxon>
        <taxon>Pseudomonadota</taxon>
        <taxon>Gammaproteobacteria</taxon>
        <taxon>Enterobacterales</taxon>
        <taxon>Enterobacteriaceae</taxon>
        <taxon>Enterobacter</taxon>
        <taxon>Enterobacter cloacae complex</taxon>
    </lineage>
</organism>
<reference evidence="1 2" key="1">
    <citation type="submission" date="2018-06" db="EMBL/GenBank/DDBJ databases">
        <authorList>
            <consortium name="Pathogen Informatics"/>
            <person name="Doyle S."/>
        </authorList>
    </citation>
    <scope>NUCLEOTIDE SEQUENCE [LARGE SCALE GENOMIC DNA]</scope>
    <source>
        <strain evidence="1 2">NCTC12123</strain>
    </source>
</reference>
<protein>
    <submittedName>
        <fullName evidence="1">Glycine dehydrogenase</fullName>
        <ecNumber evidence="1">1.4.4.2</ecNumber>
    </submittedName>
</protein>
<proteinExistence type="predicted"/>